<accession>A0A1H7Y3N5</accession>
<dbReference type="STRING" id="1166340.SAMN05192583_0049"/>
<evidence type="ECO:0000313" key="1">
    <source>
        <dbReference type="EMBL" id="SEM39957.1"/>
    </source>
</evidence>
<protein>
    <submittedName>
        <fullName evidence="1">Uncharacterized protein</fullName>
    </submittedName>
</protein>
<dbReference type="Proteomes" id="UP000199206">
    <property type="component" value="Unassembled WGS sequence"/>
</dbReference>
<dbReference type="EMBL" id="FOCF01000001">
    <property type="protein sequence ID" value="SEM39957.1"/>
    <property type="molecule type" value="Genomic_DNA"/>
</dbReference>
<name>A0A1H7Y3N5_9SPHN</name>
<sequence length="75" mass="8229">MTIPTIQITVDTKDAVQAVNDLHQAIERVNLALRNLNVTVSNRIDNSVVAREKWSDGPVVASRNTYATSSHSGLR</sequence>
<proteinExistence type="predicted"/>
<organism evidence="1 2">
    <name type="scientific">Sphingomonas gellani</name>
    <dbReference type="NCBI Taxonomy" id="1166340"/>
    <lineage>
        <taxon>Bacteria</taxon>
        <taxon>Pseudomonadati</taxon>
        <taxon>Pseudomonadota</taxon>
        <taxon>Alphaproteobacteria</taxon>
        <taxon>Sphingomonadales</taxon>
        <taxon>Sphingomonadaceae</taxon>
        <taxon>Sphingomonas</taxon>
    </lineage>
</organism>
<reference evidence="2" key="1">
    <citation type="submission" date="2016-10" db="EMBL/GenBank/DDBJ databases">
        <authorList>
            <person name="Varghese N."/>
            <person name="Submissions S."/>
        </authorList>
    </citation>
    <scope>NUCLEOTIDE SEQUENCE [LARGE SCALE GENOMIC DNA]</scope>
    <source>
        <strain evidence="2">S6-262</strain>
    </source>
</reference>
<dbReference type="AlphaFoldDB" id="A0A1H7Y3N5"/>
<gene>
    <name evidence="1" type="ORF">SAMN05192583_0049</name>
</gene>
<dbReference type="RefSeq" id="WP_093663492.1">
    <property type="nucleotide sequence ID" value="NZ_FOCF01000001.1"/>
</dbReference>
<keyword evidence="2" id="KW-1185">Reference proteome</keyword>
<evidence type="ECO:0000313" key="2">
    <source>
        <dbReference type="Proteomes" id="UP000199206"/>
    </source>
</evidence>